<dbReference type="GO" id="GO:0030286">
    <property type="term" value="C:dynein complex"/>
    <property type="evidence" value="ECO:0007669"/>
    <property type="project" value="InterPro"/>
</dbReference>
<reference evidence="3 4" key="1">
    <citation type="submission" date="2019-05" db="EMBL/GenBank/DDBJ databases">
        <title>Mikania micrantha, genome provides insights into the molecular mechanism of rapid growth.</title>
        <authorList>
            <person name="Liu B."/>
        </authorList>
    </citation>
    <scope>NUCLEOTIDE SEQUENCE [LARGE SCALE GENOMIC DNA]</scope>
    <source>
        <strain evidence="3">NLD-2019</strain>
        <tissue evidence="3">Leaf</tissue>
    </source>
</reference>
<dbReference type="InterPro" id="IPR037177">
    <property type="entry name" value="DLC_sf"/>
</dbReference>
<dbReference type="PANTHER" id="PTHR31947">
    <property type="entry name" value="DNA/RNA-BINDING PROTEIN ALBA 3"/>
    <property type="match status" value="1"/>
</dbReference>
<dbReference type="Gene3D" id="3.30.740.10">
    <property type="entry name" value="Protein Inhibitor Of Neuronal Nitric Oxide Synthase"/>
    <property type="match status" value="1"/>
</dbReference>
<evidence type="ECO:0000313" key="3">
    <source>
        <dbReference type="EMBL" id="KAD5317760.1"/>
    </source>
</evidence>
<dbReference type="GO" id="GO:0005634">
    <property type="term" value="C:nucleus"/>
    <property type="evidence" value="ECO:0007669"/>
    <property type="project" value="TreeGrafter"/>
</dbReference>
<evidence type="ECO:0000259" key="2">
    <source>
        <dbReference type="Pfam" id="PF01918"/>
    </source>
</evidence>
<dbReference type="InterPro" id="IPR036882">
    <property type="entry name" value="Alba-like_dom_sf"/>
</dbReference>
<dbReference type="Proteomes" id="UP000326396">
    <property type="component" value="Linkage Group LG17"/>
</dbReference>
<dbReference type="SUPFAM" id="SSF54648">
    <property type="entry name" value="DLC"/>
    <property type="match status" value="1"/>
</dbReference>
<dbReference type="InterPro" id="IPR001372">
    <property type="entry name" value="Dynein_light_chain_typ-1/2"/>
</dbReference>
<dbReference type="AlphaFoldDB" id="A0A5N6NU21"/>
<dbReference type="FunFam" id="3.30.110.20:FF:000005">
    <property type="entry name" value="Uncharacterized protein At2g34160"/>
    <property type="match status" value="1"/>
</dbReference>
<dbReference type="OrthoDB" id="10033309at2759"/>
<keyword evidence="4" id="KW-1185">Reference proteome</keyword>
<feature type="region of interest" description="Disordered" evidence="1">
    <location>
        <begin position="1"/>
        <end position="38"/>
    </location>
</feature>
<feature type="domain" description="DNA/RNA-binding protein Alba-like" evidence="2">
    <location>
        <begin position="222"/>
        <end position="279"/>
    </location>
</feature>
<dbReference type="Gene3D" id="3.30.110.20">
    <property type="entry name" value="Alba-like domain"/>
    <property type="match status" value="1"/>
</dbReference>
<comment type="caution">
    <text evidence="3">The sequence shown here is derived from an EMBL/GenBank/DDBJ whole genome shotgun (WGS) entry which is preliminary data.</text>
</comment>
<dbReference type="GO" id="GO:0003723">
    <property type="term" value="F:RNA binding"/>
    <property type="evidence" value="ECO:0007669"/>
    <property type="project" value="TreeGrafter"/>
</dbReference>
<dbReference type="Pfam" id="PF01918">
    <property type="entry name" value="Alba"/>
    <property type="match status" value="1"/>
</dbReference>
<dbReference type="PANTHER" id="PTHR31947:SF28">
    <property type="entry name" value="DNA_RNA-BINDING PROTEIN ALBA"/>
    <property type="match status" value="1"/>
</dbReference>
<dbReference type="InterPro" id="IPR002775">
    <property type="entry name" value="DNA/RNA-bd_Alba-like"/>
</dbReference>
<evidence type="ECO:0000313" key="4">
    <source>
        <dbReference type="Proteomes" id="UP000326396"/>
    </source>
</evidence>
<dbReference type="EMBL" id="SZYD01000009">
    <property type="protein sequence ID" value="KAD5317760.1"/>
    <property type="molecule type" value="Genomic_DNA"/>
</dbReference>
<organism evidence="3 4">
    <name type="scientific">Mikania micrantha</name>
    <name type="common">bitter vine</name>
    <dbReference type="NCBI Taxonomy" id="192012"/>
    <lineage>
        <taxon>Eukaryota</taxon>
        <taxon>Viridiplantae</taxon>
        <taxon>Streptophyta</taxon>
        <taxon>Embryophyta</taxon>
        <taxon>Tracheophyta</taxon>
        <taxon>Spermatophyta</taxon>
        <taxon>Magnoliopsida</taxon>
        <taxon>eudicotyledons</taxon>
        <taxon>Gunneridae</taxon>
        <taxon>Pentapetalae</taxon>
        <taxon>asterids</taxon>
        <taxon>campanulids</taxon>
        <taxon>Asterales</taxon>
        <taxon>Asteraceae</taxon>
        <taxon>Asteroideae</taxon>
        <taxon>Heliantheae alliance</taxon>
        <taxon>Eupatorieae</taxon>
        <taxon>Mikania</taxon>
    </lineage>
</organism>
<name>A0A5N6NU21_9ASTR</name>
<dbReference type="GO" id="GO:0007017">
    <property type="term" value="P:microtubule-based process"/>
    <property type="evidence" value="ECO:0007669"/>
    <property type="project" value="InterPro"/>
</dbReference>
<proteinExistence type="predicted"/>
<feature type="compositionally biased region" description="Basic residues" evidence="1">
    <location>
        <begin position="1"/>
        <end position="11"/>
    </location>
</feature>
<dbReference type="Pfam" id="PF01221">
    <property type="entry name" value="Dynein_light"/>
    <property type="match status" value="1"/>
</dbReference>
<protein>
    <recommendedName>
        <fullName evidence="2">DNA/RNA-binding protein Alba-like domain-containing protein</fullName>
    </recommendedName>
</protein>
<dbReference type="SMART" id="SM01375">
    <property type="entry name" value="Dynein_light"/>
    <property type="match status" value="1"/>
</dbReference>
<accession>A0A5N6NU21</accession>
<evidence type="ECO:0000256" key="1">
    <source>
        <dbReference type="SAM" id="MobiDB-lite"/>
    </source>
</evidence>
<dbReference type="InterPro" id="IPR014560">
    <property type="entry name" value="UCP030333_Alba"/>
</dbReference>
<dbReference type="SUPFAM" id="SSF82704">
    <property type="entry name" value="AlbA-like"/>
    <property type="match status" value="1"/>
</dbReference>
<sequence length="332" mass="37468">MATSEKRKKGVTHLYKLDTGSHHPPPTPPPSTTKNAFSRSWGLLRRSKTYRETEPNHHIYDKEDKKEVIHDSARKSVSVIEEGRNSVSLMEYAAARRSVGNTAEMGVANVGPVAALLQVRVLVTDMPAFMQIHAFRCARQTFDSLEKFSPKQIALNMKKEFDKVYGPAWHCIVGYSFGSFGLFYSSSFDYSFNLINHRMEEITEAVQNISITTTANDPHKKNRIQVSNTKKPLFFYVNLAKRYMQQHDEVELSALGMAIATVVTIAEILKNNGFAVEKKIMTSTVDMKDESRGRPIQKAKIEILLGKTDRFDELMAAAAEERSQFADGEEHS</sequence>
<gene>
    <name evidence="3" type="ORF">E3N88_17706</name>
</gene>